<evidence type="ECO:0000313" key="2">
    <source>
        <dbReference type="Proteomes" id="UP000007174"/>
    </source>
</evidence>
<proteinExistence type="predicted"/>
<accession>H1W2J9</accession>
<gene>
    <name evidence="1" type="ORF">CH063_15383</name>
</gene>
<name>H1W2J9_COLHI</name>
<sequence>MSHTPPTSSMLWFVNSPAAQSSSSRYPVTQTWCRANLALRDTWLRSSASSSCEADGVSLNPTLRPDTALRFVVFSNLTTRFSRGSASIQRALSTTDLRTS</sequence>
<dbReference type="AlphaFoldDB" id="H1W2J9"/>
<dbReference type="HOGENOM" id="CLU_2305903_0_0_1"/>
<evidence type="ECO:0000313" key="1">
    <source>
        <dbReference type="EMBL" id="CCF46712.1"/>
    </source>
</evidence>
<dbReference type="EMBL" id="CACQ02008980">
    <property type="protein sequence ID" value="CCF46712.1"/>
    <property type="molecule type" value="Genomic_DNA"/>
</dbReference>
<protein>
    <submittedName>
        <fullName evidence="1">Uncharacterized protein</fullName>
    </submittedName>
</protein>
<organism evidence="1 2">
    <name type="scientific">Colletotrichum higginsianum (strain IMI 349063)</name>
    <name type="common">Crucifer anthracnose fungus</name>
    <dbReference type="NCBI Taxonomy" id="759273"/>
    <lineage>
        <taxon>Eukaryota</taxon>
        <taxon>Fungi</taxon>
        <taxon>Dikarya</taxon>
        <taxon>Ascomycota</taxon>
        <taxon>Pezizomycotina</taxon>
        <taxon>Sordariomycetes</taxon>
        <taxon>Hypocreomycetidae</taxon>
        <taxon>Glomerellales</taxon>
        <taxon>Glomerellaceae</taxon>
        <taxon>Colletotrichum</taxon>
        <taxon>Colletotrichum destructivum species complex</taxon>
    </lineage>
</organism>
<dbReference type="Proteomes" id="UP000007174">
    <property type="component" value="Unassembled WGS sequence"/>
</dbReference>
<reference evidence="2" key="1">
    <citation type="journal article" date="2012" name="Nat. Genet.">
        <title>Lifestyle transitions in plant pathogenic Colletotrichum fungi deciphered by genome and transcriptome analyses.</title>
        <authorList>
            <person name="O'Connell R.J."/>
            <person name="Thon M.R."/>
            <person name="Hacquard S."/>
            <person name="Amyotte S.G."/>
            <person name="Kleemann J."/>
            <person name="Torres M.F."/>
            <person name="Damm U."/>
            <person name="Buiate E.A."/>
            <person name="Epstein L."/>
            <person name="Alkan N."/>
            <person name="Altmueller J."/>
            <person name="Alvarado-Balderrama L."/>
            <person name="Bauser C.A."/>
            <person name="Becker C."/>
            <person name="Birren B.W."/>
            <person name="Chen Z."/>
            <person name="Choi J."/>
            <person name="Crouch J.A."/>
            <person name="Duvick J.P."/>
            <person name="Farman M.A."/>
            <person name="Gan P."/>
            <person name="Heiman D."/>
            <person name="Henrissat B."/>
            <person name="Howard R.J."/>
            <person name="Kabbage M."/>
            <person name="Koch C."/>
            <person name="Kracher B."/>
            <person name="Kubo Y."/>
            <person name="Law A.D."/>
            <person name="Lebrun M.-H."/>
            <person name="Lee Y.-H."/>
            <person name="Miyara I."/>
            <person name="Moore N."/>
            <person name="Neumann U."/>
            <person name="Nordstroem K."/>
            <person name="Panaccione D.G."/>
            <person name="Panstruga R."/>
            <person name="Place M."/>
            <person name="Proctor R.H."/>
            <person name="Prusky D."/>
            <person name="Rech G."/>
            <person name="Reinhardt R."/>
            <person name="Rollins J.A."/>
            <person name="Rounsley S."/>
            <person name="Schardl C.L."/>
            <person name="Schwartz D.C."/>
            <person name="Shenoy N."/>
            <person name="Shirasu K."/>
            <person name="Sikhakolli U.R."/>
            <person name="Stueber K."/>
            <person name="Sukno S.A."/>
            <person name="Sweigard J.A."/>
            <person name="Takano Y."/>
            <person name="Takahara H."/>
            <person name="Trail F."/>
            <person name="van der Does H.C."/>
            <person name="Voll L.M."/>
            <person name="Will I."/>
            <person name="Young S."/>
            <person name="Zeng Q."/>
            <person name="Zhang J."/>
            <person name="Zhou S."/>
            <person name="Dickman M.B."/>
            <person name="Schulze-Lefert P."/>
            <person name="Ver Loren van Themaat E."/>
            <person name="Ma L.-J."/>
            <person name="Vaillancourt L.J."/>
        </authorList>
    </citation>
    <scope>NUCLEOTIDE SEQUENCE [LARGE SCALE GENOMIC DNA]</scope>
    <source>
        <strain evidence="2">IMI 349063</strain>
    </source>
</reference>